<evidence type="ECO:0000313" key="3">
    <source>
        <dbReference type="Proteomes" id="UP001178507"/>
    </source>
</evidence>
<feature type="compositionally biased region" description="Low complexity" evidence="1">
    <location>
        <begin position="221"/>
        <end position="233"/>
    </location>
</feature>
<feature type="region of interest" description="Disordered" evidence="1">
    <location>
        <begin position="27"/>
        <end position="55"/>
    </location>
</feature>
<sequence>MAARKAWLEGLFRRRLDLGAVRLEPPVFGGPPRSSGARSSQASEETRGKPRRTQAAQALLPEQVLEKMPWRLLRISIAVAQQQLLRWREVMEELELERPEGHGKEALTSYRWLTTLRHYMRSKQGSGAPESYVDRGQYVLSMAGFDLGRRGRGRGEHILATVRHLALGTPAKQYLQVVDSSAEFLELSSDLADAGSLDDVSGSQDAEEGQVNMLVSASGALSGAGSLSPSSGANATETREAEIQDDHSDSHDEAAPKLHRKRAAHLARMAEAPLPKPHPQDFCRGDQLPGKCPFEEDDGSAAPQGEPQDPCADAQGCTGYHRCSLRVTGFRQCQYKRHSRTQCHTGTACVPACSGQRLGSDGEDCSQQGVTNCEGNFVVRQGMGIQCTLKLEGNPSGADVCEDRHICGVVS</sequence>
<evidence type="ECO:0000256" key="1">
    <source>
        <dbReference type="SAM" id="MobiDB-lite"/>
    </source>
</evidence>
<evidence type="ECO:0000313" key="2">
    <source>
        <dbReference type="EMBL" id="CAJ1388876.1"/>
    </source>
</evidence>
<accession>A0AA36N339</accession>
<proteinExistence type="predicted"/>
<dbReference type="Proteomes" id="UP001178507">
    <property type="component" value="Unassembled WGS sequence"/>
</dbReference>
<keyword evidence="3" id="KW-1185">Reference proteome</keyword>
<reference evidence="2" key="1">
    <citation type="submission" date="2023-08" db="EMBL/GenBank/DDBJ databases">
        <authorList>
            <person name="Chen Y."/>
            <person name="Shah S."/>
            <person name="Dougan E. K."/>
            <person name="Thang M."/>
            <person name="Chan C."/>
        </authorList>
    </citation>
    <scope>NUCLEOTIDE SEQUENCE</scope>
</reference>
<feature type="compositionally biased region" description="Low complexity" evidence="1">
    <location>
        <begin position="30"/>
        <end position="43"/>
    </location>
</feature>
<dbReference type="AlphaFoldDB" id="A0AA36N339"/>
<gene>
    <name evidence="2" type="ORF">EVOR1521_LOCUS14633</name>
</gene>
<comment type="caution">
    <text evidence="2">The sequence shown here is derived from an EMBL/GenBank/DDBJ whole genome shotgun (WGS) entry which is preliminary data.</text>
</comment>
<dbReference type="EMBL" id="CAUJNA010001779">
    <property type="protein sequence ID" value="CAJ1388876.1"/>
    <property type="molecule type" value="Genomic_DNA"/>
</dbReference>
<name>A0AA36N339_9DINO</name>
<protein>
    <submittedName>
        <fullName evidence="2">Uncharacterized protein</fullName>
    </submittedName>
</protein>
<organism evidence="2 3">
    <name type="scientific">Effrenium voratum</name>
    <dbReference type="NCBI Taxonomy" id="2562239"/>
    <lineage>
        <taxon>Eukaryota</taxon>
        <taxon>Sar</taxon>
        <taxon>Alveolata</taxon>
        <taxon>Dinophyceae</taxon>
        <taxon>Suessiales</taxon>
        <taxon>Symbiodiniaceae</taxon>
        <taxon>Effrenium</taxon>
    </lineage>
</organism>
<feature type="compositionally biased region" description="Basic and acidic residues" evidence="1">
    <location>
        <begin position="237"/>
        <end position="256"/>
    </location>
</feature>
<feature type="region of interest" description="Disordered" evidence="1">
    <location>
        <begin position="221"/>
        <end position="310"/>
    </location>
</feature>